<keyword evidence="2" id="KW-0813">Transport</keyword>
<keyword evidence="8" id="KW-1185">Reference proteome</keyword>
<name>A0A3N4US06_9BURK</name>
<dbReference type="PANTHER" id="PTHR47235:SF1">
    <property type="entry name" value="BLR6548 PROTEIN"/>
    <property type="match status" value="1"/>
</dbReference>
<dbReference type="InterPro" id="IPR028081">
    <property type="entry name" value="Leu-bd"/>
</dbReference>
<dbReference type="SUPFAM" id="SSF53822">
    <property type="entry name" value="Periplasmic binding protein-like I"/>
    <property type="match status" value="1"/>
</dbReference>
<accession>A0A3N4US06</accession>
<dbReference type="Gene3D" id="3.40.50.2300">
    <property type="match status" value="2"/>
</dbReference>
<reference evidence="7 8" key="1">
    <citation type="submission" date="2018-11" db="EMBL/GenBank/DDBJ databases">
        <title>Genomic Encyclopedia of Type Strains, Phase IV (KMG-IV): sequencing the most valuable type-strain genomes for metagenomic binning, comparative biology and taxonomic classification.</title>
        <authorList>
            <person name="Goeker M."/>
        </authorList>
    </citation>
    <scope>NUCLEOTIDE SEQUENCE [LARGE SCALE GENOMIC DNA]</scope>
    <source>
        <strain evidence="7 8">DSM 101684</strain>
    </source>
</reference>
<dbReference type="EMBL" id="RKQL01000001">
    <property type="protein sequence ID" value="RPE72838.1"/>
    <property type="molecule type" value="Genomic_DNA"/>
</dbReference>
<evidence type="ECO:0000256" key="5">
    <source>
        <dbReference type="SAM" id="SignalP"/>
    </source>
</evidence>
<proteinExistence type="inferred from homology"/>
<dbReference type="GO" id="GO:0006865">
    <property type="term" value="P:amino acid transport"/>
    <property type="evidence" value="ECO:0007669"/>
    <property type="project" value="UniProtKB-KW"/>
</dbReference>
<evidence type="ECO:0000256" key="3">
    <source>
        <dbReference type="ARBA" id="ARBA00022729"/>
    </source>
</evidence>
<keyword evidence="3 5" id="KW-0732">Signal</keyword>
<dbReference type="InterPro" id="IPR000709">
    <property type="entry name" value="Leu_Ile_Val-bd"/>
</dbReference>
<dbReference type="CDD" id="cd06326">
    <property type="entry name" value="PBP1_ABC_ligand_binding-like"/>
    <property type="match status" value="1"/>
</dbReference>
<feature type="signal peptide" evidence="5">
    <location>
        <begin position="1"/>
        <end position="27"/>
    </location>
</feature>
<evidence type="ECO:0000256" key="1">
    <source>
        <dbReference type="ARBA" id="ARBA00010062"/>
    </source>
</evidence>
<evidence type="ECO:0000313" key="7">
    <source>
        <dbReference type="EMBL" id="RPE72838.1"/>
    </source>
</evidence>
<dbReference type="PANTHER" id="PTHR47235">
    <property type="entry name" value="BLR6548 PROTEIN"/>
    <property type="match status" value="1"/>
</dbReference>
<evidence type="ECO:0000313" key="8">
    <source>
        <dbReference type="Proteomes" id="UP000272193"/>
    </source>
</evidence>
<evidence type="ECO:0000259" key="6">
    <source>
        <dbReference type="Pfam" id="PF13458"/>
    </source>
</evidence>
<sequence length="383" mass="41025">MSQGFSWNRRQLIALPVAMALGRSAWADSPGVGEREVLLGQFAALSGPAAQLGLRLQAGMKAWFQHVNAAGGVAGRAIRLVARDDGYEPERALAAAKGLIQEDRVFALVGSVGTPTTLAAVPAINEAGIPLVGMFTGAQALREPFNRNLFHVRASYFDETERIVQHLTTLGVKKIGVFYQNDSYGQAGLTGVRNALQRRKMEPVGLGTVERNSVDVSKALDSLLKAQPEAIVQISAYKSCAAFIKAARAKGYGGQFFNVSFVGSKALADELGDAGAGVVVSQVVPFPFQPAMPVVRDYQAHMVAAGDKEFDFSSMEGYLIARVVTDGLKRAGKNLTRESFVAGLESMREVDIGGFKVSFTPQNHEGSKYTDLTIIARGGKFMH</sequence>
<gene>
    <name evidence="7" type="ORF">EDC62_0544</name>
</gene>
<evidence type="ECO:0000256" key="2">
    <source>
        <dbReference type="ARBA" id="ARBA00022448"/>
    </source>
</evidence>
<dbReference type="Pfam" id="PF13458">
    <property type="entry name" value="Peripla_BP_6"/>
    <property type="match status" value="1"/>
</dbReference>
<dbReference type="AlphaFoldDB" id="A0A3N4US06"/>
<dbReference type="InterPro" id="IPR028082">
    <property type="entry name" value="Peripla_BP_I"/>
</dbReference>
<dbReference type="PRINTS" id="PR00337">
    <property type="entry name" value="LEUILEVALBP"/>
</dbReference>
<dbReference type="RefSeq" id="WP_211330899.1">
    <property type="nucleotide sequence ID" value="NZ_RKQL01000001.1"/>
</dbReference>
<dbReference type="Proteomes" id="UP000272193">
    <property type="component" value="Unassembled WGS sequence"/>
</dbReference>
<organism evidence="7 8">
    <name type="scientific">Tibeticola sediminis</name>
    <dbReference type="NCBI Taxonomy" id="1917811"/>
    <lineage>
        <taxon>Bacteria</taxon>
        <taxon>Pseudomonadati</taxon>
        <taxon>Pseudomonadota</taxon>
        <taxon>Betaproteobacteria</taxon>
        <taxon>Burkholderiales</taxon>
        <taxon>Comamonadaceae</taxon>
        <taxon>Tibeticola</taxon>
    </lineage>
</organism>
<feature type="chain" id="PRO_5018101365" evidence="5">
    <location>
        <begin position="28"/>
        <end position="383"/>
    </location>
</feature>
<keyword evidence="4" id="KW-0029">Amino-acid transport</keyword>
<feature type="domain" description="Leucine-binding protein" evidence="6">
    <location>
        <begin position="39"/>
        <end position="369"/>
    </location>
</feature>
<comment type="similarity">
    <text evidence="1">Belongs to the leucine-binding protein family.</text>
</comment>
<evidence type="ECO:0000256" key="4">
    <source>
        <dbReference type="ARBA" id="ARBA00022970"/>
    </source>
</evidence>
<protein>
    <submittedName>
        <fullName evidence="7">ABC-type branched-subunit amino acid transport system substrate-binding protein</fullName>
    </submittedName>
</protein>
<comment type="caution">
    <text evidence="7">The sequence shown here is derived from an EMBL/GenBank/DDBJ whole genome shotgun (WGS) entry which is preliminary data.</text>
</comment>